<comment type="subcellular location">
    <subcellularLocation>
        <location evidence="1">Membrane</location>
        <topology evidence="1">Multi-pass membrane protein</topology>
    </subcellularLocation>
</comment>
<organism evidence="7 8">
    <name type="scientific">Tuber borchii</name>
    <name type="common">White truffle</name>
    <dbReference type="NCBI Taxonomy" id="42251"/>
    <lineage>
        <taxon>Eukaryota</taxon>
        <taxon>Fungi</taxon>
        <taxon>Dikarya</taxon>
        <taxon>Ascomycota</taxon>
        <taxon>Pezizomycotina</taxon>
        <taxon>Pezizomycetes</taxon>
        <taxon>Pezizales</taxon>
        <taxon>Tuberaceae</taxon>
        <taxon>Tuber</taxon>
    </lineage>
</organism>
<dbReference type="STRING" id="42251.A0A2T7A5E7"/>
<dbReference type="EMBL" id="NESQ01000019">
    <property type="protein sequence ID" value="PUU82963.1"/>
    <property type="molecule type" value="Genomic_DNA"/>
</dbReference>
<dbReference type="GO" id="GO:0016020">
    <property type="term" value="C:membrane"/>
    <property type="evidence" value="ECO:0007669"/>
    <property type="project" value="UniProtKB-SubCell"/>
</dbReference>
<dbReference type="InterPro" id="IPR045863">
    <property type="entry name" value="CorA_TM1_TM2"/>
</dbReference>
<dbReference type="Pfam" id="PF01544">
    <property type="entry name" value="CorA"/>
    <property type="match status" value="1"/>
</dbReference>
<dbReference type="Gene3D" id="1.20.58.340">
    <property type="entry name" value="Magnesium transport protein CorA, transmembrane region"/>
    <property type="match status" value="1"/>
</dbReference>
<evidence type="ECO:0000256" key="2">
    <source>
        <dbReference type="ARBA" id="ARBA00022692"/>
    </source>
</evidence>
<dbReference type="Proteomes" id="UP000244722">
    <property type="component" value="Unassembled WGS sequence"/>
</dbReference>
<feature type="compositionally biased region" description="Low complexity" evidence="5">
    <location>
        <begin position="27"/>
        <end position="39"/>
    </location>
</feature>
<evidence type="ECO:0008006" key="9">
    <source>
        <dbReference type="Google" id="ProtNLM"/>
    </source>
</evidence>
<keyword evidence="8" id="KW-1185">Reference proteome</keyword>
<dbReference type="GO" id="GO:0046873">
    <property type="term" value="F:metal ion transmembrane transporter activity"/>
    <property type="evidence" value="ECO:0007669"/>
    <property type="project" value="InterPro"/>
</dbReference>
<protein>
    <recommendedName>
        <fullName evidence="9">Cora-like Mg2+ transporter protein-domain-containing protein</fullName>
    </recommendedName>
</protein>
<keyword evidence="3 6" id="KW-1133">Transmembrane helix</keyword>
<reference evidence="7 8" key="1">
    <citation type="submission" date="2017-04" db="EMBL/GenBank/DDBJ databases">
        <title>Draft genome sequence of Tuber borchii Vittad., a whitish edible truffle.</title>
        <authorList>
            <consortium name="DOE Joint Genome Institute"/>
            <person name="Murat C."/>
            <person name="Kuo A."/>
            <person name="Barry K.W."/>
            <person name="Clum A."/>
            <person name="Dockter R.B."/>
            <person name="Fauchery L."/>
            <person name="Iotti M."/>
            <person name="Kohler A."/>
            <person name="Labutti K."/>
            <person name="Lindquist E.A."/>
            <person name="Lipzen A."/>
            <person name="Ohm R.A."/>
            <person name="Wang M."/>
            <person name="Grigoriev I.V."/>
            <person name="Zambonelli A."/>
            <person name="Martin F.M."/>
        </authorList>
    </citation>
    <scope>NUCLEOTIDE SEQUENCE [LARGE SCALE GENOMIC DNA]</scope>
    <source>
        <strain evidence="7 8">Tbo3840</strain>
    </source>
</reference>
<accession>A0A2T7A5E7</accession>
<dbReference type="SUPFAM" id="SSF144083">
    <property type="entry name" value="Magnesium transport protein CorA, transmembrane region"/>
    <property type="match status" value="1"/>
</dbReference>
<feature type="region of interest" description="Disordered" evidence="5">
    <location>
        <begin position="1"/>
        <end position="46"/>
    </location>
</feature>
<gene>
    <name evidence="7" type="ORF">B9Z19DRAFT_1040118</name>
</gene>
<dbReference type="OrthoDB" id="3231000at2759"/>
<keyword evidence="4 6" id="KW-0472">Membrane</keyword>
<feature type="transmembrane region" description="Helical" evidence="6">
    <location>
        <begin position="539"/>
        <end position="560"/>
    </location>
</feature>
<evidence type="ECO:0000256" key="3">
    <source>
        <dbReference type="ARBA" id="ARBA00022989"/>
    </source>
</evidence>
<keyword evidence="2 6" id="KW-0812">Transmembrane</keyword>
<evidence type="ECO:0000256" key="6">
    <source>
        <dbReference type="SAM" id="Phobius"/>
    </source>
</evidence>
<feature type="transmembrane region" description="Helical" evidence="6">
    <location>
        <begin position="580"/>
        <end position="607"/>
    </location>
</feature>
<evidence type="ECO:0000256" key="1">
    <source>
        <dbReference type="ARBA" id="ARBA00004141"/>
    </source>
</evidence>
<dbReference type="AlphaFoldDB" id="A0A2T7A5E7"/>
<evidence type="ECO:0000256" key="5">
    <source>
        <dbReference type="SAM" id="MobiDB-lite"/>
    </source>
</evidence>
<dbReference type="InterPro" id="IPR002523">
    <property type="entry name" value="MgTranspt_CorA/ZnTranspt_ZntB"/>
</dbReference>
<evidence type="ECO:0000256" key="4">
    <source>
        <dbReference type="ARBA" id="ARBA00023136"/>
    </source>
</evidence>
<evidence type="ECO:0000313" key="7">
    <source>
        <dbReference type="EMBL" id="PUU82963.1"/>
    </source>
</evidence>
<name>A0A2T7A5E7_TUBBO</name>
<proteinExistence type="predicted"/>
<evidence type="ECO:0000313" key="8">
    <source>
        <dbReference type="Proteomes" id="UP000244722"/>
    </source>
</evidence>
<feature type="compositionally biased region" description="Polar residues" evidence="5">
    <location>
        <begin position="1"/>
        <end position="19"/>
    </location>
</feature>
<sequence>MDHLDTNSSAPLDTNSTPKPSVGSIHQSSQALPQSPASAEESPGHLHGWKTIDRQQVFYDEEGFLYPSCILTSEKLKDRKEDDVVIFNYSLSRTDESPPVEGSSPSSGIFGENDDIFFRVPKDTLIESEQFNQVINPEKEPRLIQSRARLSIIDFPQCYDTYDDNLLNSMAKELHLPNPATFWDAHSKRVLTLPGCGKFRTGFSLRVPSENPSVLAKLGSPEDRITLFVSFPYFGKSTSIITLGPERESVKLLDFKRLGVDAPDHSAVVSEGDVAPGEMLVFQARYMIFDNNTMATFRSKEDSAKDQAPLHGSQERVGAFRAMIQMISNRMDSESWTLGKLQVALCKLEQDIDQMISDEDGQEMERKQKRFQNLLTSLNRLSGGLFAAIAVAERQIAVLQDLHGLFLTSCRTKINDYEKGYPLRQNPFYKNIAPIPILSENSEQIWPNTLDTIDEVVREKRCFITRIEALVENMKIKRKFLSVFLKSGQAKTAETTGQFSAFLSQANTAGTTQEATDAVKRIEDTLKQGQVETILQGRALYTFTVIALMFLPLNFFTSYYGMQTVKEFGGSTATMSLSQFWRTTGPATAGILVLAGVVRFWNLLVYVSETKKERKRQSHRYTV</sequence>
<comment type="caution">
    <text evidence="7">The sequence shown here is derived from an EMBL/GenBank/DDBJ whole genome shotgun (WGS) entry which is preliminary data.</text>
</comment>